<evidence type="ECO:0000313" key="3">
    <source>
        <dbReference type="Proteomes" id="UP000321456"/>
    </source>
</evidence>
<keyword evidence="1" id="KW-0732">Signal</keyword>
<feature type="signal peptide" evidence="1">
    <location>
        <begin position="1"/>
        <end position="32"/>
    </location>
</feature>
<proteinExistence type="predicted"/>
<accession>A0A5C8V4E6</accession>
<comment type="caution">
    <text evidence="2">The sequence shown here is derived from an EMBL/GenBank/DDBJ whole genome shotgun (WGS) entry which is preliminary data.</text>
</comment>
<dbReference type="AlphaFoldDB" id="A0A5C8V4E6"/>
<sequence length="366" mass="42834">MRTRSQKNIQTALMLLALGVFSNILFSQTANESVDMSDITTITSPSPKFKHIYLQSHKGLPRFGAQNMYHKLNERGGVIGIDRVKNDLVKQSYQNYFNLLFMKFLSTEYDDIDREYLTEVTYENRDNKKDINSKVVQANLHALALGLGSKSQVTQYFCDQEDGNCRFKRNWSGTRDDFEIQEKYAAYVKENLDDLRAWSKTLFKDNRLNAYWVHKYEFNPYGNPVLQYDFEKNGYWVDVYPSGRNHHQKGFQYHGDEAFFFEFLPETAYGNNHLNIMNDGNNFWPKMLLKLSPSDAEALVDRKTRNLYATFHVNIIFKEVNNSHAGLPQLTYTFHLTDPIITFYEDVELTQKLAEISLEQPIYKEN</sequence>
<organism evidence="2 3">
    <name type="scientific">Flagellimonas hymeniacidonis</name>
    <dbReference type="NCBI Taxonomy" id="2603628"/>
    <lineage>
        <taxon>Bacteria</taxon>
        <taxon>Pseudomonadati</taxon>
        <taxon>Bacteroidota</taxon>
        <taxon>Flavobacteriia</taxon>
        <taxon>Flavobacteriales</taxon>
        <taxon>Flavobacteriaceae</taxon>
        <taxon>Flagellimonas</taxon>
    </lineage>
</organism>
<dbReference type="RefSeq" id="WP_147745015.1">
    <property type="nucleotide sequence ID" value="NZ_VRUR01000002.1"/>
</dbReference>
<keyword evidence="3" id="KW-1185">Reference proteome</keyword>
<feature type="chain" id="PRO_5022801931" evidence="1">
    <location>
        <begin position="33"/>
        <end position="366"/>
    </location>
</feature>
<dbReference type="Proteomes" id="UP000321456">
    <property type="component" value="Unassembled WGS sequence"/>
</dbReference>
<protein>
    <submittedName>
        <fullName evidence="2">Uncharacterized protein</fullName>
    </submittedName>
</protein>
<gene>
    <name evidence="2" type="ORF">FVB32_16980</name>
</gene>
<name>A0A5C8V4E6_9FLAO</name>
<dbReference type="EMBL" id="VRUR01000002">
    <property type="protein sequence ID" value="TXN36241.1"/>
    <property type="molecule type" value="Genomic_DNA"/>
</dbReference>
<evidence type="ECO:0000313" key="2">
    <source>
        <dbReference type="EMBL" id="TXN36241.1"/>
    </source>
</evidence>
<evidence type="ECO:0000256" key="1">
    <source>
        <dbReference type="SAM" id="SignalP"/>
    </source>
</evidence>
<reference evidence="2 3" key="1">
    <citation type="submission" date="2019-08" db="EMBL/GenBank/DDBJ databases">
        <title>Professor.</title>
        <authorList>
            <person name="Park J.S."/>
        </authorList>
    </citation>
    <scope>NUCLEOTIDE SEQUENCE [LARGE SCALE GENOMIC DNA]</scope>
    <source>
        <strain evidence="2 3">176CP5-101</strain>
    </source>
</reference>